<dbReference type="InterPro" id="IPR005155">
    <property type="entry name" value="UPF0113_PUA"/>
</dbReference>
<evidence type="ECO:0000256" key="7">
    <source>
        <dbReference type="ARBA" id="ARBA00023242"/>
    </source>
</evidence>
<feature type="domain" description="PUA" evidence="9">
    <location>
        <begin position="98"/>
        <end position="177"/>
    </location>
</feature>
<dbReference type="InterPro" id="IPR055359">
    <property type="entry name" value="Nip7_N_euk"/>
</dbReference>
<keyword evidence="7 8" id="KW-0539">Nucleus</keyword>
<protein>
    <recommendedName>
        <fullName evidence="4 8">60S ribosome subunit biogenesis protein NIP7 homolog</fullName>
    </recommendedName>
</protein>
<dbReference type="SMART" id="SM00359">
    <property type="entry name" value="PUA"/>
    <property type="match status" value="1"/>
</dbReference>
<evidence type="ECO:0000256" key="8">
    <source>
        <dbReference type="PIRNR" id="PIRNR017190"/>
    </source>
</evidence>
<evidence type="ECO:0000256" key="6">
    <source>
        <dbReference type="ARBA" id="ARBA00022884"/>
    </source>
</evidence>
<dbReference type="PANTHER" id="PTHR23415">
    <property type="entry name" value="CYCLIN-DEPENDENT KINASES REGULATORY SUBUNIT/60S RIBOSOME SUBUNIT BIOGENESIS PROTEIN NIP7"/>
    <property type="match status" value="1"/>
</dbReference>
<dbReference type="Gene3D" id="2.30.130.10">
    <property type="entry name" value="PUA domain"/>
    <property type="match status" value="1"/>
</dbReference>
<dbReference type="SUPFAM" id="SSF88802">
    <property type="entry name" value="Pre-PUA domain"/>
    <property type="match status" value="1"/>
</dbReference>
<accession>A0ABR3H545</accession>
<dbReference type="Proteomes" id="UP001549920">
    <property type="component" value="Unassembled WGS sequence"/>
</dbReference>
<organism evidence="10 11">
    <name type="scientific">Loxostege sticticalis</name>
    <name type="common">Beet webworm moth</name>
    <dbReference type="NCBI Taxonomy" id="481309"/>
    <lineage>
        <taxon>Eukaryota</taxon>
        <taxon>Metazoa</taxon>
        <taxon>Ecdysozoa</taxon>
        <taxon>Arthropoda</taxon>
        <taxon>Hexapoda</taxon>
        <taxon>Insecta</taxon>
        <taxon>Pterygota</taxon>
        <taxon>Neoptera</taxon>
        <taxon>Endopterygota</taxon>
        <taxon>Lepidoptera</taxon>
        <taxon>Glossata</taxon>
        <taxon>Ditrysia</taxon>
        <taxon>Pyraloidea</taxon>
        <taxon>Crambidae</taxon>
        <taxon>Pyraustinae</taxon>
        <taxon>Loxostege</taxon>
    </lineage>
</organism>
<evidence type="ECO:0000256" key="2">
    <source>
        <dbReference type="ARBA" id="ARBA00004604"/>
    </source>
</evidence>
<comment type="similarity">
    <text evidence="3 8">Belongs to the NIP7 family.</text>
</comment>
<dbReference type="CDD" id="cd21151">
    <property type="entry name" value="PUA_Nip7-like"/>
    <property type="match status" value="1"/>
</dbReference>
<comment type="subcellular location">
    <subcellularLocation>
        <location evidence="2">Nucleus</location>
        <location evidence="2">Nucleolus</location>
    </subcellularLocation>
</comment>
<dbReference type="Pfam" id="PF17833">
    <property type="entry name" value="pre-PUA_NIP7"/>
    <property type="match status" value="1"/>
</dbReference>
<keyword evidence="6 8" id="KW-0694">RNA-binding</keyword>
<proteinExistence type="inferred from homology"/>
<comment type="caution">
    <text evidence="10">The sequence shown here is derived from an EMBL/GenBank/DDBJ whole genome shotgun (WGS) entry which is preliminary data.</text>
</comment>
<keyword evidence="11" id="KW-1185">Reference proteome</keyword>
<dbReference type="PIRSF" id="PIRSF017190">
    <property type="entry name" value="Rbsml_synth_fac_NIP7"/>
    <property type="match status" value="1"/>
</dbReference>
<dbReference type="PROSITE" id="PS50890">
    <property type="entry name" value="PUA"/>
    <property type="match status" value="1"/>
</dbReference>
<dbReference type="Pfam" id="PF03657">
    <property type="entry name" value="UPF0113"/>
    <property type="match status" value="1"/>
</dbReference>
<keyword evidence="5 8" id="KW-0690">Ribosome biogenesis</keyword>
<dbReference type="CDD" id="cd21146">
    <property type="entry name" value="Nip7_N_euk"/>
    <property type="match status" value="1"/>
</dbReference>
<evidence type="ECO:0000259" key="9">
    <source>
        <dbReference type="SMART" id="SM00359"/>
    </source>
</evidence>
<dbReference type="SUPFAM" id="SSF88697">
    <property type="entry name" value="PUA domain-like"/>
    <property type="match status" value="1"/>
</dbReference>
<evidence type="ECO:0000256" key="1">
    <source>
        <dbReference type="ARBA" id="ARBA00004087"/>
    </source>
</evidence>
<comment type="subunit">
    <text evidence="8">Interacts with pre-ribosome complex.</text>
</comment>
<dbReference type="InterPro" id="IPR036974">
    <property type="entry name" value="PUA_sf"/>
</dbReference>
<evidence type="ECO:0000313" key="11">
    <source>
        <dbReference type="Proteomes" id="UP001549920"/>
    </source>
</evidence>
<dbReference type="EMBL" id="JBEUOH010000026">
    <property type="protein sequence ID" value="KAL0859937.1"/>
    <property type="molecule type" value="Genomic_DNA"/>
</dbReference>
<dbReference type="InterPro" id="IPR016686">
    <property type="entry name" value="Ribosomal_synth_fac_NIP7"/>
</dbReference>
<evidence type="ECO:0000256" key="3">
    <source>
        <dbReference type="ARBA" id="ARBA00009895"/>
    </source>
</evidence>
<dbReference type="InterPro" id="IPR002478">
    <property type="entry name" value="PUA"/>
</dbReference>
<comment type="function">
    <text evidence="1 8">Required for proper 34S pre-rRNA processing and 60S ribosome subunit assembly.</text>
</comment>
<evidence type="ECO:0000256" key="5">
    <source>
        <dbReference type="ARBA" id="ARBA00022517"/>
    </source>
</evidence>
<reference evidence="10 11" key="1">
    <citation type="submission" date="2024-06" db="EMBL/GenBank/DDBJ databases">
        <title>A chromosome-level genome assembly of beet webworm, Loxostege sticticalis.</title>
        <authorList>
            <person name="Zhang Y."/>
        </authorList>
    </citation>
    <scope>NUCLEOTIDE SEQUENCE [LARGE SCALE GENOMIC DNA]</scope>
    <source>
        <strain evidence="10">AQ026</strain>
        <tissue evidence="10">Whole body</tissue>
    </source>
</reference>
<sequence>MFMFYHSVNLIKQKHIIKNVFSIGMNVKLLIDRPDGTYCFREKKDRVYYISERLLQLAQTVKPDHLVSAGTCFGKFTKTNKFRLHITALTYIAPYAHYKIWVKPSMEQQFLYGHHVIKSGLGRITENTPKHQGVVIFTMADVPIGFGVAARSTTECRHADPLATIAFHQADIGEYIRSEDTLT</sequence>
<name>A0ABR3H545_LOXSC</name>
<evidence type="ECO:0000313" key="10">
    <source>
        <dbReference type="EMBL" id="KAL0859937.1"/>
    </source>
</evidence>
<evidence type="ECO:0000256" key="4">
    <source>
        <dbReference type="ARBA" id="ARBA00018162"/>
    </source>
</evidence>
<dbReference type="InterPro" id="IPR015947">
    <property type="entry name" value="PUA-like_sf"/>
</dbReference>
<dbReference type="InterPro" id="IPR040598">
    <property type="entry name" value="NIP7_N"/>
</dbReference>
<dbReference type="Gene3D" id="3.10.450.220">
    <property type="match status" value="1"/>
</dbReference>
<gene>
    <name evidence="10" type="ORF">ABMA27_010258</name>
</gene>